<evidence type="ECO:0000256" key="1">
    <source>
        <dbReference type="SAM" id="MobiDB-lite"/>
    </source>
</evidence>
<dbReference type="OrthoDB" id="3746940at2759"/>
<gene>
    <name evidence="2" type="ORF">PROQFM164_S01g001411</name>
</gene>
<proteinExistence type="predicted"/>
<organism evidence="2 3">
    <name type="scientific">Penicillium roqueforti (strain FM164)</name>
    <dbReference type="NCBI Taxonomy" id="1365484"/>
    <lineage>
        <taxon>Eukaryota</taxon>
        <taxon>Fungi</taxon>
        <taxon>Dikarya</taxon>
        <taxon>Ascomycota</taxon>
        <taxon>Pezizomycotina</taxon>
        <taxon>Eurotiomycetes</taxon>
        <taxon>Eurotiomycetidae</taxon>
        <taxon>Eurotiales</taxon>
        <taxon>Aspergillaceae</taxon>
        <taxon>Penicillium</taxon>
    </lineage>
</organism>
<reference evidence="2" key="1">
    <citation type="journal article" date="2014" name="Nat. Commun.">
        <title>Multiple recent horizontal transfers of a large genomic region in cheese making fungi.</title>
        <authorList>
            <person name="Cheeseman K."/>
            <person name="Ropars J."/>
            <person name="Renault P."/>
            <person name="Dupont J."/>
            <person name="Gouzy J."/>
            <person name="Branca A."/>
            <person name="Abraham A.L."/>
            <person name="Ceppi M."/>
            <person name="Conseiller E."/>
            <person name="Debuchy R."/>
            <person name="Malagnac F."/>
            <person name="Goarin A."/>
            <person name="Silar P."/>
            <person name="Lacoste S."/>
            <person name="Sallet E."/>
            <person name="Bensimon A."/>
            <person name="Giraud T."/>
            <person name="Brygoo Y."/>
        </authorList>
    </citation>
    <scope>NUCLEOTIDE SEQUENCE [LARGE SCALE GENOMIC DNA]</scope>
    <source>
        <strain evidence="2">FM164</strain>
    </source>
</reference>
<dbReference type="EMBL" id="HG792015">
    <property type="protein sequence ID" value="CDM27600.1"/>
    <property type="molecule type" value="Genomic_DNA"/>
</dbReference>
<protein>
    <submittedName>
        <fullName evidence="2">Genomic scaffold, ProqFM164S01</fullName>
    </submittedName>
</protein>
<keyword evidence="3" id="KW-1185">Reference proteome</keyword>
<name>W6PUN4_PENRF</name>
<dbReference type="AlphaFoldDB" id="W6PUN4"/>
<feature type="region of interest" description="Disordered" evidence="1">
    <location>
        <begin position="1"/>
        <end position="27"/>
    </location>
</feature>
<dbReference type="Proteomes" id="UP000030686">
    <property type="component" value="Unassembled WGS sequence"/>
</dbReference>
<evidence type="ECO:0000313" key="3">
    <source>
        <dbReference type="Proteomes" id="UP000030686"/>
    </source>
</evidence>
<accession>W6PUN4</accession>
<sequence length="81" mass="9267">MAKGDEALAGREERNIASHRFPPDPENDRTIKFQGLYISVFNEDTQDRKTLEENVAEYKGFAVPKGYTTYVRGVEIVCWVV</sequence>
<evidence type="ECO:0000313" key="2">
    <source>
        <dbReference type="EMBL" id="CDM27600.1"/>
    </source>
</evidence>